<dbReference type="Pfam" id="PF10502">
    <property type="entry name" value="Peptidase_S26"/>
    <property type="match status" value="1"/>
</dbReference>
<dbReference type="EC" id="3.4.21.89" evidence="4 7"/>
<evidence type="ECO:0000256" key="5">
    <source>
        <dbReference type="ARBA" id="ARBA00022801"/>
    </source>
</evidence>
<evidence type="ECO:0000256" key="8">
    <source>
        <dbReference type="SAM" id="MobiDB-lite"/>
    </source>
</evidence>
<dbReference type="GO" id="GO:0004252">
    <property type="term" value="F:serine-type endopeptidase activity"/>
    <property type="evidence" value="ECO:0007669"/>
    <property type="project" value="InterPro"/>
</dbReference>
<dbReference type="InterPro" id="IPR036286">
    <property type="entry name" value="LexA/Signal_pep-like_sf"/>
</dbReference>
<dbReference type="AlphaFoldDB" id="A0A261EUV8"/>
<dbReference type="RefSeq" id="WP_094722302.1">
    <property type="nucleotide sequence ID" value="NZ_MWWS01000003.1"/>
</dbReference>
<comment type="caution">
    <text evidence="10">The sequence shown here is derived from an EMBL/GenBank/DDBJ whole genome shotgun (WGS) entry which is preliminary data.</text>
</comment>
<evidence type="ECO:0000256" key="3">
    <source>
        <dbReference type="ARBA" id="ARBA00009370"/>
    </source>
</evidence>
<evidence type="ECO:0000256" key="7">
    <source>
        <dbReference type="RuleBase" id="RU362042"/>
    </source>
</evidence>
<dbReference type="EMBL" id="MWWS01000003">
    <property type="protein sequence ID" value="OZG50651.1"/>
    <property type="molecule type" value="Genomic_DNA"/>
</dbReference>
<keyword evidence="7" id="KW-0472">Membrane</keyword>
<evidence type="ECO:0000313" key="11">
    <source>
        <dbReference type="Proteomes" id="UP000216004"/>
    </source>
</evidence>
<dbReference type="InterPro" id="IPR000223">
    <property type="entry name" value="Pept_S26A_signal_pept_1"/>
</dbReference>
<feature type="active site" evidence="6">
    <location>
        <position position="142"/>
    </location>
</feature>
<comment type="similarity">
    <text evidence="3 7">Belongs to the peptidase S26 family.</text>
</comment>
<keyword evidence="5 7" id="KW-0378">Hydrolase</keyword>
<dbReference type="GO" id="GO:0005886">
    <property type="term" value="C:plasma membrane"/>
    <property type="evidence" value="ECO:0007669"/>
    <property type="project" value="UniProtKB-SubCell"/>
</dbReference>
<dbReference type="PANTHER" id="PTHR43390:SF1">
    <property type="entry name" value="CHLOROPLAST PROCESSING PEPTIDASE"/>
    <property type="match status" value="1"/>
</dbReference>
<dbReference type="PRINTS" id="PR00727">
    <property type="entry name" value="LEADERPTASE"/>
</dbReference>
<dbReference type="Proteomes" id="UP000216004">
    <property type="component" value="Unassembled WGS sequence"/>
</dbReference>
<evidence type="ECO:0000313" key="10">
    <source>
        <dbReference type="EMBL" id="OZG50651.1"/>
    </source>
</evidence>
<keyword evidence="7" id="KW-0812">Transmembrane</keyword>
<reference evidence="10 11" key="1">
    <citation type="journal article" date="2017" name="BMC Genomics">
        <title>Comparative genomic and phylogenomic analyses of the Bifidobacteriaceae family.</title>
        <authorList>
            <person name="Lugli G.A."/>
            <person name="Milani C."/>
            <person name="Turroni F."/>
            <person name="Duranti S."/>
            <person name="Mancabelli L."/>
            <person name="Mangifesta M."/>
            <person name="Ferrario C."/>
            <person name="Modesto M."/>
            <person name="Mattarelli P."/>
            <person name="Jiri K."/>
            <person name="van Sinderen D."/>
            <person name="Ventura M."/>
        </authorList>
    </citation>
    <scope>NUCLEOTIDE SEQUENCE [LARGE SCALE GENOMIC DNA]</scope>
    <source>
        <strain evidence="10 11">DSM 22924</strain>
    </source>
</reference>
<feature type="active site" evidence="6">
    <location>
        <position position="87"/>
    </location>
</feature>
<feature type="transmembrane region" description="Helical" evidence="7">
    <location>
        <begin position="59"/>
        <end position="83"/>
    </location>
</feature>
<feature type="region of interest" description="Disordered" evidence="8">
    <location>
        <begin position="1"/>
        <end position="22"/>
    </location>
</feature>
<evidence type="ECO:0000256" key="6">
    <source>
        <dbReference type="PIRSR" id="PIRSR600223-1"/>
    </source>
</evidence>
<dbReference type="OrthoDB" id="9815782at2"/>
<evidence type="ECO:0000256" key="1">
    <source>
        <dbReference type="ARBA" id="ARBA00000677"/>
    </source>
</evidence>
<accession>A0A261EUV8</accession>
<keyword evidence="7" id="KW-1133">Transmembrane helix</keyword>
<organism evidence="10 11">
    <name type="scientific">Bombiscardovia coagulans</name>
    <dbReference type="NCBI Taxonomy" id="686666"/>
    <lineage>
        <taxon>Bacteria</taxon>
        <taxon>Bacillati</taxon>
        <taxon>Actinomycetota</taxon>
        <taxon>Actinomycetes</taxon>
        <taxon>Bifidobacteriales</taxon>
        <taxon>Bifidobacteriaceae</taxon>
        <taxon>Bombiscardovia</taxon>
    </lineage>
</organism>
<feature type="domain" description="Peptidase S26" evidence="9">
    <location>
        <begin position="59"/>
        <end position="233"/>
    </location>
</feature>
<protein>
    <recommendedName>
        <fullName evidence="4 7">Signal peptidase I</fullName>
        <ecNumber evidence="4 7">3.4.21.89</ecNumber>
    </recommendedName>
</protein>
<dbReference type="PANTHER" id="PTHR43390">
    <property type="entry name" value="SIGNAL PEPTIDASE I"/>
    <property type="match status" value="1"/>
</dbReference>
<dbReference type="GO" id="GO:0006465">
    <property type="term" value="P:signal peptide processing"/>
    <property type="evidence" value="ECO:0007669"/>
    <property type="project" value="InterPro"/>
</dbReference>
<dbReference type="Gene3D" id="2.10.109.10">
    <property type="entry name" value="Umud Fragment, subunit A"/>
    <property type="match status" value="1"/>
</dbReference>
<name>A0A261EUV8_9BIFI</name>
<keyword evidence="11" id="KW-1185">Reference proteome</keyword>
<evidence type="ECO:0000259" key="9">
    <source>
        <dbReference type="Pfam" id="PF10502"/>
    </source>
</evidence>
<dbReference type="CDD" id="cd06530">
    <property type="entry name" value="S26_SPase_I"/>
    <property type="match status" value="1"/>
</dbReference>
<gene>
    <name evidence="10" type="ORF">BOCO_0251</name>
</gene>
<dbReference type="NCBIfam" id="TIGR02227">
    <property type="entry name" value="sigpep_I_bact"/>
    <property type="match status" value="1"/>
</dbReference>
<comment type="subcellular location">
    <subcellularLocation>
        <location evidence="2">Cell membrane</location>
        <topology evidence="2">Single-pass type II membrane protein</topology>
    </subcellularLocation>
    <subcellularLocation>
        <location evidence="7">Membrane</location>
        <topology evidence="7">Single-pass type II membrane protein</topology>
    </subcellularLocation>
</comment>
<keyword evidence="7" id="KW-0645">Protease</keyword>
<evidence type="ECO:0000256" key="4">
    <source>
        <dbReference type="ARBA" id="ARBA00013208"/>
    </source>
</evidence>
<dbReference type="InterPro" id="IPR019758">
    <property type="entry name" value="Pept_S26A_signal_pept_1_CS"/>
</dbReference>
<evidence type="ECO:0000256" key="2">
    <source>
        <dbReference type="ARBA" id="ARBA00004401"/>
    </source>
</evidence>
<dbReference type="InterPro" id="IPR019533">
    <property type="entry name" value="Peptidase_S26"/>
</dbReference>
<proteinExistence type="inferred from homology"/>
<dbReference type="PROSITE" id="PS00761">
    <property type="entry name" value="SPASE_I_3"/>
    <property type="match status" value="1"/>
</dbReference>
<dbReference type="SUPFAM" id="SSF51306">
    <property type="entry name" value="LexA/Signal peptidase"/>
    <property type="match status" value="1"/>
</dbReference>
<dbReference type="GO" id="GO:0009003">
    <property type="term" value="F:signal peptidase activity"/>
    <property type="evidence" value="ECO:0007669"/>
    <property type="project" value="UniProtKB-EC"/>
</dbReference>
<sequence>MVNNNDAARPRAGSTVAYNSAPNSDEEMGRAFAVHPRHASRVVLPINARRGVWESICKLLTVCMLPVLLVLSIRIFLLGQYIIPSGSMEDTLLVNDRVLTTHGLTLNVGHLQRGDIVVFHDPAGWLGASGDGRFDKDDFLIKRLIGMPGDRVQCKGAGSPIKINGQTIDETAYIKPGVQPSSLRFDVLVPAGHIFVLGDNRDNSADSRYHSSDGDGGMVPIDNVVGVAFMICWPLKHWKRIDTHRDVFANVPNSNADNWKQETAQ</sequence>
<comment type="catalytic activity">
    <reaction evidence="1 7">
        <text>Cleavage of hydrophobic, N-terminal signal or leader sequences from secreted and periplasmic proteins.</text>
        <dbReference type="EC" id="3.4.21.89"/>
    </reaction>
</comment>